<gene>
    <name evidence="3" type="ORF">GA0061100_101194</name>
</gene>
<dbReference type="STRING" id="52131.GA0061100_101194"/>
<dbReference type="InterPro" id="IPR013538">
    <property type="entry name" value="ASHA1/2-like_C"/>
</dbReference>
<evidence type="ECO:0000259" key="2">
    <source>
        <dbReference type="Pfam" id="PF08327"/>
    </source>
</evidence>
<dbReference type="InterPro" id="IPR023393">
    <property type="entry name" value="START-like_dom_sf"/>
</dbReference>
<comment type="similarity">
    <text evidence="1">Belongs to the AHA1 family.</text>
</comment>
<dbReference type="Pfam" id="PF08327">
    <property type="entry name" value="AHSA1"/>
    <property type="match status" value="1"/>
</dbReference>
<organism evidence="3 4">
    <name type="scientific">Rhizobium hainanense</name>
    <dbReference type="NCBI Taxonomy" id="52131"/>
    <lineage>
        <taxon>Bacteria</taxon>
        <taxon>Pseudomonadati</taxon>
        <taxon>Pseudomonadota</taxon>
        <taxon>Alphaproteobacteria</taxon>
        <taxon>Hyphomicrobiales</taxon>
        <taxon>Rhizobiaceae</taxon>
        <taxon>Rhizobium/Agrobacterium group</taxon>
        <taxon>Rhizobium</taxon>
    </lineage>
</organism>
<dbReference type="EMBL" id="FMAC01000001">
    <property type="protein sequence ID" value="SCB07687.1"/>
    <property type="molecule type" value="Genomic_DNA"/>
</dbReference>
<protein>
    <submittedName>
        <fullName evidence="3">Uncharacterized conserved protein YndB, AHSA1/START domain</fullName>
    </submittedName>
</protein>
<dbReference type="AlphaFoldDB" id="A0A1C3TWP0"/>
<dbReference type="Gene3D" id="3.30.530.20">
    <property type="match status" value="1"/>
</dbReference>
<name>A0A1C3TWP0_9HYPH</name>
<accession>A0A1C3TWP0</accession>
<evidence type="ECO:0000256" key="1">
    <source>
        <dbReference type="ARBA" id="ARBA00006817"/>
    </source>
</evidence>
<proteinExistence type="inferred from homology"/>
<keyword evidence="4" id="KW-1185">Reference proteome</keyword>
<reference evidence="4" key="1">
    <citation type="submission" date="2016-08" db="EMBL/GenBank/DDBJ databases">
        <authorList>
            <person name="Varghese N."/>
            <person name="Submissions Spin"/>
        </authorList>
    </citation>
    <scope>NUCLEOTIDE SEQUENCE [LARGE SCALE GENOMIC DNA]</scope>
    <source>
        <strain evidence="4">CCBAU 57015</strain>
    </source>
</reference>
<dbReference type="SUPFAM" id="SSF55961">
    <property type="entry name" value="Bet v1-like"/>
    <property type="match status" value="1"/>
</dbReference>
<evidence type="ECO:0000313" key="3">
    <source>
        <dbReference type="EMBL" id="SCB07687.1"/>
    </source>
</evidence>
<dbReference type="Proteomes" id="UP000186228">
    <property type="component" value="Unassembled WGS sequence"/>
</dbReference>
<evidence type="ECO:0000313" key="4">
    <source>
        <dbReference type="Proteomes" id="UP000186228"/>
    </source>
</evidence>
<dbReference type="CDD" id="cd07814">
    <property type="entry name" value="SRPBCC_CalC_Aha1-like"/>
    <property type="match status" value="1"/>
</dbReference>
<sequence>MLECIPNRWEATATWGERLMSEPLIVRRETHVPAPPAAIFALLTDPEKILRWMGTEAQTELQPGGIYLVNVTGARFARGSFREVVPVHRLAYSFGWDGSEEVPPGSSLVEIDLIEQSDGTLVRLTHTGLPTVEQCEAHAKGWAHYLDRMAAVAAGRDPGPDSMRGHDGRS</sequence>
<feature type="domain" description="Activator of Hsp90 ATPase homologue 1/2-like C-terminal" evidence="2">
    <location>
        <begin position="34"/>
        <end position="153"/>
    </location>
</feature>